<evidence type="ECO:0000313" key="1">
    <source>
        <dbReference type="EMBL" id="QHQ33986.1"/>
    </source>
</evidence>
<evidence type="ECO:0008006" key="3">
    <source>
        <dbReference type="Google" id="ProtNLM"/>
    </source>
</evidence>
<dbReference type="Proteomes" id="UP000464495">
    <property type="component" value="Chromosome"/>
</dbReference>
<dbReference type="EMBL" id="CP046620">
    <property type="protein sequence ID" value="QHQ33986.1"/>
    <property type="molecule type" value="Genomic_DNA"/>
</dbReference>
<dbReference type="RefSeq" id="WP_161860558.1">
    <property type="nucleotide sequence ID" value="NZ_CP046620.1"/>
</dbReference>
<gene>
    <name evidence="1" type="ORF">GO499_01700</name>
</gene>
<protein>
    <recommendedName>
        <fullName evidence="3">Dihydroorotate dehydrogenase</fullName>
    </recommendedName>
</protein>
<dbReference type="KEGG" id="amaq:GO499_01700"/>
<dbReference type="AlphaFoldDB" id="A0A6P1SXP8"/>
<accession>A0A6P1SXP8</accession>
<name>A0A6P1SXP8_9RHOB</name>
<sequence length="124" mass="12825">MSDPKKHSDTLDRLLADLRAETPAPTPELLARIVTDARMVQPRRQPGALARLRAVFSAALEGTGGWQGMGALAASALFGVWLGAGSGLPISVTAAEITLGAQPAVLEADTDSADDPFAIYLAEG</sequence>
<evidence type="ECO:0000313" key="2">
    <source>
        <dbReference type="Proteomes" id="UP000464495"/>
    </source>
</evidence>
<organism evidence="1 2">
    <name type="scientific">Algicella marina</name>
    <dbReference type="NCBI Taxonomy" id="2683284"/>
    <lineage>
        <taxon>Bacteria</taxon>
        <taxon>Pseudomonadati</taxon>
        <taxon>Pseudomonadota</taxon>
        <taxon>Alphaproteobacteria</taxon>
        <taxon>Rhodobacterales</taxon>
        <taxon>Paracoccaceae</taxon>
        <taxon>Algicella</taxon>
    </lineage>
</organism>
<reference evidence="1 2" key="1">
    <citation type="submission" date="2019-12" db="EMBL/GenBank/DDBJ databases">
        <title>Complete genome sequence of Algicella marina strain 9Alg 56(T) isolated from the red alga Tichocarpus crinitus.</title>
        <authorList>
            <person name="Kim S.-G."/>
            <person name="Nedashkovskaya O.I."/>
        </authorList>
    </citation>
    <scope>NUCLEOTIDE SEQUENCE [LARGE SCALE GENOMIC DNA]</scope>
    <source>
        <strain evidence="1 2">9Alg 56</strain>
    </source>
</reference>
<proteinExistence type="predicted"/>
<keyword evidence="2" id="KW-1185">Reference proteome</keyword>